<dbReference type="InterPro" id="IPR053090">
    <property type="entry name" value="Centromere_KNL-2_homolog"/>
</dbReference>
<gene>
    <name evidence="4" type="ORF">AXG93_4620s1730</name>
    <name evidence="3" type="ORF">Mp_6g05060</name>
</gene>
<feature type="compositionally biased region" description="Basic residues" evidence="1">
    <location>
        <begin position="1019"/>
        <end position="1036"/>
    </location>
</feature>
<keyword evidence="5" id="KW-1185">Reference proteome</keyword>
<feature type="compositionally biased region" description="Polar residues" evidence="1">
    <location>
        <begin position="365"/>
        <end position="381"/>
    </location>
</feature>
<feature type="region of interest" description="Disordered" evidence="1">
    <location>
        <begin position="135"/>
        <end position="164"/>
    </location>
</feature>
<feature type="region of interest" description="Disordered" evidence="1">
    <location>
        <begin position="857"/>
        <end position="889"/>
    </location>
</feature>
<evidence type="ECO:0000313" key="4">
    <source>
        <dbReference type="EMBL" id="OAE25358.1"/>
    </source>
</evidence>
<feature type="compositionally biased region" description="Polar residues" evidence="1">
    <location>
        <begin position="430"/>
        <end position="449"/>
    </location>
</feature>
<name>A0A176VX14_MARPO</name>
<feature type="region of interest" description="Disordered" evidence="1">
    <location>
        <begin position="984"/>
        <end position="1060"/>
    </location>
</feature>
<evidence type="ECO:0000259" key="2">
    <source>
        <dbReference type="Pfam" id="PF09133"/>
    </source>
</evidence>
<protein>
    <recommendedName>
        <fullName evidence="2">SANTA domain-containing protein</fullName>
    </recommendedName>
</protein>
<feature type="region of interest" description="Disordered" evidence="1">
    <location>
        <begin position="906"/>
        <end position="940"/>
    </location>
</feature>
<feature type="region of interest" description="Disordered" evidence="1">
    <location>
        <begin position="361"/>
        <end position="384"/>
    </location>
</feature>
<evidence type="ECO:0000313" key="3">
    <source>
        <dbReference type="EMBL" id="BBN13625.1"/>
    </source>
</evidence>
<reference evidence="4 5" key="1">
    <citation type="submission" date="2016-03" db="EMBL/GenBank/DDBJ databases">
        <title>Mechanisms controlling the formation of the plant cell surface in tip-growing cells are functionally conserved among land plants.</title>
        <authorList>
            <person name="Honkanen S."/>
            <person name="Jones V.A."/>
            <person name="Morieri G."/>
            <person name="Champion C."/>
            <person name="Hetherington A.J."/>
            <person name="Kelly S."/>
            <person name="Saint-Marcoux D."/>
            <person name="Proust H."/>
            <person name="Prescott H."/>
            <person name="Dolan L."/>
        </authorList>
    </citation>
    <scope>NUCLEOTIDE SEQUENCE [LARGE SCALE GENOMIC DNA]</scope>
    <source>
        <strain evidence="5">cv. Tak-1 and cv. Tak-2</strain>
        <tissue evidence="4">Whole gametophyte</tissue>
    </source>
</reference>
<sequence>MDNIQRSHALGRREGSCKQRATLMAMHGGLHSRRDSGTLGRSEPCCEATFSRNNAGVTANSVATPFHLPNGRHGSHSSFNCRSSCHFHERFSVHDEHAESARRAAKFAQTSCHRRTATQSSCDCGHCQGRDLREDSEAQVSEENVRYRRGASVPDTQAGTGPSHAEEGCGCCHPSGSVLGRNDGGDDFDDRIRALGGTPCFSLSDDLPYRATANAFMSKPSSVSRKGSPDLSRIESMHRALAATKASVKQVILYGWFLKRPSSSNGSASCSAVPQVVIGGYKSAGMSESDYFESGLIVQRLERWRLQTSHGLEVGLMGMINVSKSVANGFPEALVQCFMIGFPSAWSYMISNFGMGSLSDDKTDLPSSSAVPSNATGQAQDPRNYRREVLLNTAPLEGDPVRIILSSSLFIAPDEARMIALRRLSSSNNLQGGVESDATSAPQSVNTQEGLDRARNDRNSCYGAINTGNHSASHDPMPSRLVERAVTQEVLPEGGEEHSVRLGDHNKTRNGSDSCYDAINTRNQVSSHDPRPSRLSERRATQVVLVEGDEIGDGLEDVVSSPTPKDEVSVEGAVAVDLDVSERTPNEEAQPNIDWGEFLGDGNSRDQEYEAGLKLCDEANVTQEGTVHVAVVGAVDTDCNCPGVSYLKLTCASCGCTGIDLDVTTGASQDGESKADLNIKVSSIEFPNRGNEPAAGCAELSEDSSDFTTKRPFQGPVSEEGEEKPSKMLCETHASSLEIRLPATAAIGNDANGSDSGQPIVVGTEAGLMQDSIPCTPLQESKKRSRNSTETPGPTEETILMCNILSHAGPSVLPSQSRTNAPVSEILLNDIDRESVDTAVEPCQEEVIVSAKELAVDESTTRKKRKKSVGAALGRPSIHSVDSDPGLPRDDGLLATEVFSSNSQMTSFVSLRRSRRRSVAESSSRSQSGKESSEVLVVGDEGGKESIHVLKSNREPKGGADVTYFHKDVKEFRVPVVACRNEAGTESNHAMKSDQKLETDEENGCKENKQVVTPGNNKGSRKSRKYYKGRRKKSTKRVGFVEKDTGMNHHSGGSRPEELKSKLHKDSLGTSACGETHIEGGTDHCLQVPREIPAPISQKHQRSSSRRNYRMRRKDHDRETDLQTSGEGQGDAADGGLNQGLEDADKAAKSTKRLKNTAERSFSGSRRASPKVLNRVIQKSQPQRRKNKFSASIVPPPPPAPRVVDKTKVPEAFGLKKSRHGRVLVPRLATWRNQSIKYDMDGSIIAIAEGFEGAEGESGTGCYNFKPPTDKEARTMQRKLQKAAELART</sequence>
<evidence type="ECO:0000256" key="1">
    <source>
        <dbReference type="SAM" id="MobiDB-lite"/>
    </source>
</evidence>
<accession>A0A176VX14</accession>
<dbReference type="InterPro" id="IPR015216">
    <property type="entry name" value="SANTA"/>
</dbReference>
<evidence type="ECO:0000313" key="6">
    <source>
        <dbReference type="Proteomes" id="UP001162541"/>
    </source>
</evidence>
<evidence type="ECO:0000313" key="5">
    <source>
        <dbReference type="Proteomes" id="UP000077202"/>
    </source>
</evidence>
<feature type="region of interest" description="Disordered" evidence="1">
    <location>
        <begin position="775"/>
        <end position="795"/>
    </location>
</feature>
<feature type="region of interest" description="Disordered" evidence="1">
    <location>
        <begin position="1092"/>
        <end position="1205"/>
    </location>
</feature>
<proteinExistence type="predicted"/>
<feature type="compositionally biased region" description="Basic and acidic residues" evidence="1">
    <location>
        <begin position="989"/>
        <end position="1009"/>
    </location>
</feature>
<feature type="domain" description="SANTA" evidence="2">
    <location>
        <begin position="252"/>
        <end position="347"/>
    </location>
</feature>
<reference evidence="3" key="2">
    <citation type="journal article" date="2019" name="Curr. Biol.">
        <title>Chromatin organization in early land plants reveals an ancestral association between H3K27me3, transposons, and constitutive heterochromatin.</title>
        <authorList>
            <person name="Montgomery S.A."/>
            <person name="Tanizawa Y."/>
            <person name="Galik B."/>
            <person name="Wang N."/>
            <person name="Ito T."/>
            <person name="Mochizuki T."/>
            <person name="Akimcheva S."/>
            <person name="Bowman J."/>
            <person name="Cognat V."/>
            <person name="Drouard L."/>
            <person name="Ekker H."/>
            <person name="Houng S."/>
            <person name="Kohchi T."/>
            <person name="Lin S."/>
            <person name="Liu L.D."/>
            <person name="Nakamura Y."/>
            <person name="Valeeva L.R."/>
            <person name="Shakirov E.V."/>
            <person name="Shippen D.E."/>
            <person name="Wei W."/>
            <person name="Yagura M."/>
            <person name="Yamaoka S."/>
            <person name="Yamato K.T."/>
            <person name="Liu C."/>
            <person name="Berger F."/>
        </authorList>
    </citation>
    <scope>NUCLEOTIDE SEQUENCE [LARGE SCALE GENOMIC DNA]</scope>
    <source>
        <strain evidence="3">Tak-1</strain>
    </source>
</reference>
<dbReference type="PANTHER" id="PTHR35311">
    <property type="entry name" value="KINETOCHORE-ASSOCIATED PROTEIN KNL-2 HOMOLOG"/>
    <property type="match status" value="1"/>
</dbReference>
<feature type="region of interest" description="Disordered" evidence="1">
    <location>
        <begin position="430"/>
        <end position="477"/>
    </location>
</feature>
<feature type="compositionally biased region" description="Basic and acidic residues" evidence="1">
    <location>
        <begin position="495"/>
        <end position="507"/>
    </location>
</feature>
<dbReference type="EMBL" id="AP019871">
    <property type="protein sequence ID" value="BBN13625.1"/>
    <property type="molecule type" value="Genomic_DNA"/>
</dbReference>
<dbReference type="EMBL" id="LVLJ01002341">
    <property type="protein sequence ID" value="OAE25358.1"/>
    <property type="molecule type" value="Genomic_DNA"/>
</dbReference>
<feature type="compositionally biased region" description="Low complexity" evidence="1">
    <location>
        <begin position="920"/>
        <end position="930"/>
    </location>
</feature>
<reference evidence="6" key="3">
    <citation type="journal article" date="2020" name="Curr. Biol.">
        <title>Chromatin organization in early land plants reveals an ancestral association between H3K27me3, transposons, and constitutive heterochromatin.</title>
        <authorList>
            <person name="Montgomery S.A."/>
            <person name="Tanizawa Y."/>
            <person name="Galik B."/>
            <person name="Wang N."/>
            <person name="Ito T."/>
            <person name="Mochizuki T."/>
            <person name="Akimcheva S."/>
            <person name="Bowman J.L."/>
            <person name="Cognat V."/>
            <person name="Marechal-Drouard L."/>
            <person name="Ekker H."/>
            <person name="Hong S.F."/>
            <person name="Kohchi T."/>
            <person name="Lin S.S."/>
            <person name="Liu L.D."/>
            <person name="Nakamura Y."/>
            <person name="Valeeva L.R."/>
            <person name="Shakirov E.V."/>
            <person name="Shippen D.E."/>
            <person name="Wei W.L."/>
            <person name="Yagura M."/>
            <person name="Yamaoka S."/>
            <person name="Yamato K.T."/>
            <person name="Liu C."/>
            <person name="Berger F."/>
        </authorList>
    </citation>
    <scope>NUCLEOTIDE SEQUENCE [LARGE SCALE GENOMIC DNA]</scope>
    <source>
        <strain evidence="6">Tak-1</strain>
    </source>
</reference>
<feature type="region of interest" description="Disordered" evidence="1">
    <location>
        <begin position="690"/>
        <end position="726"/>
    </location>
</feature>
<feature type="compositionally biased region" description="Basic residues" evidence="1">
    <location>
        <begin position="1099"/>
        <end position="1113"/>
    </location>
</feature>
<feature type="region of interest" description="Disordered" evidence="1">
    <location>
        <begin position="491"/>
        <end position="537"/>
    </location>
</feature>
<organism evidence="4 5">
    <name type="scientific">Marchantia polymorpha subsp. ruderalis</name>
    <dbReference type="NCBI Taxonomy" id="1480154"/>
    <lineage>
        <taxon>Eukaryota</taxon>
        <taxon>Viridiplantae</taxon>
        <taxon>Streptophyta</taxon>
        <taxon>Embryophyta</taxon>
        <taxon>Marchantiophyta</taxon>
        <taxon>Marchantiopsida</taxon>
        <taxon>Marchantiidae</taxon>
        <taxon>Marchantiales</taxon>
        <taxon>Marchantiaceae</taxon>
        <taxon>Marchantia</taxon>
    </lineage>
</organism>
<dbReference type="EMBL" id="AP019871">
    <property type="protein sequence ID" value="BBN13626.1"/>
    <property type="molecule type" value="Genomic_DNA"/>
</dbReference>
<dbReference type="Proteomes" id="UP000077202">
    <property type="component" value="Unassembled WGS sequence"/>
</dbReference>
<feature type="compositionally biased region" description="Basic and acidic residues" evidence="1">
    <location>
        <begin position="528"/>
        <end position="537"/>
    </location>
</feature>
<dbReference type="PANTHER" id="PTHR35311:SF1">
    <property type="entry name" value="PROTEIN EMBRYO DEFECTIVE 1674"/>
    <property type="match status" value="1"/>
</dbReference>
<dbReference type="Pfam" id="PF09133">
    <property type="entry name" value="SANTA"/>
    <property type="match status" value="1"/>
</dbReference>
<dbReference type="Proteomes" id="UP001162541">
    <property type="component" value="Chromosome 6"/>
</dbReference>